<name>A0ACC2C5R2_DIPCM</name>
<evidence type="ECO:0000313" key="1">
    <source>
        <dbReference type="EMBL" id="KAJ7537325.1"/>
    </source>
</evidence>
<protein>
    <submittedName>
        <fullName evidence="1">Uncharacterized protein</fullName>
    </submittedName>
</protein>
<sequence>MATTQMPIFSPFPSSVSCLVPSCISSSSIASPSLLRLTSLNRRPTKDFFQSSHLLLLRVLSHSSSSLQSASDQALHLQTYCKISEGDVLPSFSLKDQEGRIVSSSSFKGKPIVLYFYPADDTPGCTREACAFRDAHMRFKDSGAEVIGISSDSFQSHKAFAEKHRLPFTLLTDYGNKLRKEWGIAADMFGMLPGRQTYIIDKKGVVRLIFNNQFQPERHVYEALKTVEQMNVRGFGEFKKL</sequence>
<gene>
    <name evidence="1" type="ORF">O6H91_11G001700</name>
</gene>
<accession>A0ACC2C5R2</accession>
<evidence type="ECO:0000313" key="2">
    <source>
        <dbReference type="Proteomes" id="UP001162992"/>
    </source>
</evidence>
<organism evidence="1 2">
    <name type="scientific">Diphasiastrum complanatum</name>
    <name type="common">Issler's clubmoss</name>
    <name type="synonym">Lycopodium complanatum</name>
    <dbReference type="NCBI Taxonomy" id="34168"/>
    <lineage>
        <taxon>Eukaryota</taxon>
        <taxon>Viridiplantae</taxon>
        <taxon>Streptophyta</taxon>
        <taxon>Embryophyta</taxon>
        <taxon>Tracheophyta</taxon>
        <taxon>Lycopodiopsida</taxon>
        <taxon>Lycopodiales</taxon>
        <taxon>Lycopodiaceae</taxon>
        <taxon>Lycopodioideae</taxon>
        <taxon>Diphasiastrum</taxon>
    </lineage>
</organism>
<proteinExistence type="predicted"/>
<reference evidence="2" key="1">
    <citation type="journal article" date="2024" name="Proc. Natl. Acad. Sci. U.S.A.">
        <title>Extraordinary preservation of gene collinearity over three hundred million years revealed in homosporous lycophytes.</title>
        <authorList>
            <person name="Li C."/>
            <person name="Wickell D."/>
            <person name="Kuo L.Y."/>
            <person name="Chen X."/>
            <person name="Nie B."/>
            <person name="Liao X."/>
            <person name="Peng D."/>
            <person name="Ji J."/>
            <person name="Jenkins J."/>
            <person name="Williams M."/>
            <person name="Shu S."/>
            <person name="Plott C."/>
            <person name="Barry K."/>
            <person name="Rajasekar S."/>
            <person name="Grimwood J."/>
            <person name="Han X."/>
            <person name="Sun S."/>
            <person name="Hou Z."/>
            <person name="He W."/>
            <person name="Dai G."/>
            <person name="Sun C."/>
            <person name="Schmutz J."/>
            <person name="Leebens-Mack J.H."/>
            <person name="Li F.W."/>
            <person name="Wang L."/>
        </authorList>
    </citation>
    <scope>NUCLEOTIDE SEQUENCE [LARGE SCALE GENOMIC DNA]</scope>
    <source>
        <strain evidence="2">cv. PW_Plant_1</strain>
    </source>
</reference>
<keyword evidence="2" id="KW-1185">Reference proteome</keyword>
<dbReference type="EMBL" id="CM055102">
    <property type="protein sequence ID" value="KAJ7537325.1"/>
    <property type="molecule type" value="Genomic_DNA"/>
</dbReference>
<dbReference type="Proteomes" id="UP001162992">
    <property type="component" value="Chromosome 11"/>
</dbReference>
<comment type="caution">
    <text evidence="1">The sequence shown here is derived from an EMBL/GenBank/DDBJ whole genome shotgun (WGS) entry which is preliminary data.</text>
</comment>